<feature type="domain" description="FAD-dependent oxidoreductase 2 FAD-binding" evidence="3">
    <location>
        <begin position="51"/>
        <end position="457"/>
    </location>
</feature>
<organism evidence="5 6">
    <name type="scientific">Dietzia aurantiaca</name>
    <dbReference type="NCBI Taxonomy" id="983873"/>
    <lineage>
        <taxon>Bacteria</taxon>
        <taxon>Bacillati</taxon>
        <taxon>Actinomycetota</taxon>
        <taxon>Actinomycetes</taxon>
        <taxon>Mycobacteriales</taxon>
        <taxon>Dietziaceae</taxon>
        <taxon>Dietzia</taxon>
    </lineage>
</organism>
<protein>
    <submittedName>
        <fullName evidence="5">Fumarate reductase/succinate dehydrogenase flavoprotein subunit</fullName>
    </submittedName>
</protein>
<gene>
    <name evidence="5" type="ORF">ACFO7U_09890</name>
</gene>
<evidence type="ECO:0000259" key="3">
    <source>
        <dbReference type="Pfam" id="PF00890"/>
    </source>
</evidence>
<dbReference type="NCBIfam" id="TIGR01811">
    <property type="entry name" value="sdhA_Bsu"/>
    <property type="match status" value="1"/>
</dbReference>
<dbReference type="NCBIfam" id="NF005749">
    <property type="entry name" value="PRK07573.1"/>
    <property type="match status" value="1"/>
</dbReference>
<dbReference type="Pfam" id="PF02910">
    <property type="entry name" value="Succ_DH_flav_C"/>
    <property type="match status" value="1"/>
</dbReference>
<dbReference type="Proteomes" id="UP001595836">
    <property type="component" value="Unassembled WGS sequence"/>
</dbReference>
<feature type="domain" description="Fumarate reductase/succinate dehydrogenase flavoprotein-like C-terminal" evidence="4">
    <location>
        <begin position="519"/>
        <end position="652"/>
    </location>
</feature>
<dbReference type="PRINTS" id="PR00368">
    <property type="entry name" value="FADPNR"/>
</dbReference>
<evidence type="ECO:0000313" key="6">
    <source>
        <dbReference type="Proteomes" id="UP001595836"/>
    </source>
</evidence>
<dbReference type="Pfam" id="PF00890">
    <property type="entry name" value="FAD_binding_2"/>
    <property type="match status" value="1"/>
</dbReference>
<evidence type="ECO:0000313" key="5">
    <source>
        <dbReference type="EMBL" id="MFC4755093.1"/>
    </source>
</evidence>
<keyword evidence="2" id="KW-0560">Oxidoreductase</keyword>
<dbReference type="InterPro" id="IPR036188">
    <property type="entry name" value="FAD/NAD-bd_sf"/>
</dbReference>
<dbReference type="Gene3D" id="1.20.58.100">
    <property type="entry name" value="Fumarate reductase/succinate dehydrogenase flavoprotein-like, C-terminal domain"/>
    <property type="match status" value="1"/>
</dbReference>
<dbReference type="Gene3D" id="3.90.700.10">
    <property type="entry name" value="Succinate dehydrogenase/fumarate reductase flavoprotein, catalytic domain"/>
    <property type="match status" value="1"/>
</dbReference>
<accession>A0ABV9PTM2</accession>
<dbReference type="PANTHER" id="PTHR11632">
    <property type="entry name" value="SUCCINATE DEHYDROGENASE 2 FLAVOPROTEIN SUBUNIT"/>
    <property type="match status" value="1"/>
</dbReference>
<dbReference type="SUPFAM" id="SSF46977">
    <property type="entry name" value="Succinate dehydrogenase/fumarate reductase flavoprotein C-terminal domain"/>
    <property type="match status" value="1"/>
</dbReference>
<dbReference type="InterPro" id="IPR030664">
    <property type="entry name" value="SdhA/FrdA/AprA"/>
</dbReference>
<keyword evidence="6" id="KW-1185">Reference proteome</keyword>
<evidence type="ECO:0000259" key="4">
    <source>
        <dbReference type="Pfam" id="PF02910"/>
    </source>
</evidence>
<dbReference type="InterPro" id="IPR011280">
    <property type="entry name" value="Succ_DH/Fum_Rdt_flav_su"/>
</dbReference>
<dbReference type="InterPro" id="IPR037099">
    <property type="entry name" value="Fum_R/Succ_DH_flav-like_C_sf"/>
</dbReference>
<dbReference type="RefSeq" id="WP_380059606.1">
    <property type="nucleotide sequence ID" value="NZ_BAABCD010000015.1"/>
</dbReference>
<reference evidence="6" key="1">
    <citation type="journal article" date="2019" name="Int. J. Syst. Evol. Microbiol.">
        <title>The Global Catalogue of Microorganisms (GCM) 10K type strain sequencing project: providing services to taxonomists for standard genome sequencing and annotation.</title>
        <authorList>
            <consortium name="The Broad Institute Genomics Platform"/>
            <consortium name="The Broad Institute Genome Sequencing Center for Infectious Disease"/>
            <person name="Wu L."/>
            <person name="Ma J."/>
        </authorList>
    </citation>
    <scope>NUCLEOTIDE SEQUENCE [LARGE SCALE GENOMIC DNA]</scope>
    <source>
        <strain evidence="6">JCM 11882</strain>
    </source>
</reference>
<dbReference type="InterPro" id="IPR027477">
    <property type="entry name" value="Succ_DH/fumarate_Rdtase_cat_sf"/>
</dbReference>
<evidence type="ECO:0000256" key="2">
    <source>
        <dbReference type="ARBA" id="ARBA00023002"/>
    </source>
</evidence>
<dbReference type="PANTHER" id="PTHR11632:SF53">
    <property type="entry name" value="SUCCINATE DEHYDROGENASE FLAVOPROTEIN SUBUNIT"/>
    <property type="match status" value="1"/>
</dbReference>
<sequence>MTFTPPPVSIPGVTLGRALASGVPDGDPATAWARRRDAYPLVAPGNRRHFHVVVVGTGLAGAGAAAALAELGYRVTAFTYHDAPRRAHSVAAQGGINAARGRRVDGDSVARFVTDTVKGGDFRGREAEAFRLAEESVRVIDHFSAIGAPFAREYGGVLATRSFGGVQVSRTYYSRGQTGQQLQIAGTQALLRQVRAGAVELHTRHEMLDLVVDDSGCHGVVVRDLVTGRIRAETAHAVVLATGGYGTVFRDSTLAVHSNASAVWRAHQRGALFASPSFVQFHPTALPKDTDWQAKTILMSESLRNDGRIWVPLRAGDMRVPGDIPDAERDYFLERRYPAFGNLVPRDVASRAITTEIRAGRGVGPRSNSVYLDFRDALVRVGREVIAERYGNLFDMYAHATGEDPYTVPMRIAPTCHFTMGGLWSNYDLQTSVPGLFVGGECGWGYHGANRLGANSLLSASVDGWFTLPFSVPAHLATRLGRELPADDDEVVASAVNRARQRVDALLSVGGTTGPGRFHRELGQILYAGCGVTRTAEGLTEALDRVRELRARFWTDLRVTGSGEHLNQVLELAGRVADYLELAELMCVDALDRDESCGAHLRDEHQTPDGEALRDDASWCFASVWESTGDDRGGPRTFTRHAEPLGFQTVGVTTRDYR</sequence>
<evidence type="ECO:0000256" key="1">
    <source>
        <dbReference type="ARBA" id="ARBA00022630"/>
    </source>
</evidence>
<dbReference type="EMBL" id="JBHSHP010000022">
    <property type="protein sequence ID" value="MFC4755093.1"/>
    <property type="molecule type" value="Genomic_DNA"/>
</dbReference>
<proteinExistence type="predicted"/>
<dbReference type="InterPro" id="IPR003953">
    <property type="entry name" value="FAD-dep_OxRdtase_2_FAD-bd"/>
</dbReference>
<comment type="caution">
    <text evidence="5">The sequence shown here is derived from an EMBL/GenBank/DDBJ whole genome shotgun (WGS) entry which is preliminary data.</text>
</comment>
<dbReference type="InterPro" id="IPR015939">
    <property type="entry name" value="Fum_Rdtase/Succ_DH_flav-like_C"/>
</dbReference>
<keyword evidence="1" id="KW-0285">Flavoprotein</keyword>
<dbReference type="SUPFAM" id="SSF51905">
    <property type="entry name" value="FAD/NAD(P)-binding domain"/>
    <property type="match status" value="1"/>
</dbReference>
<dbReference type="Gene3D" id="3.50.50.60">
    <property type="entry name" value="FAD/NAD(P)-binding domain"/>
    <property type="match status" value="1"/>
</dbReference>
<dbReference type="SUPFAM" id="SSF56425">
    <property type="entry name" value="Succinate dehydrogenase/fumarate reductase flavoprotein, catalytic domain"/>
    <property type="match status" value="1"/>
</dbReference>
<name>A0ABV9PTM2_9ACTN</name>